<proteinExistence type="predicted"/>
<dbReference type="Proteomes" id="UP000187203">
    <property type="component" value="Unassembled WGS sequence"/>
</dbReference>
<dbReference type="AlphaFoldDB" id="A0A1R3KFG6"/>
<dbReference type="EMBL" id="AWUE01013868">
    <property type="protein sequence ID" value="OMP05768.1"/>
    <property type="molecule type" value="Genomic_DNA"/>
</dbReference>
<organism evidence="1 2">
    <name type="scientific">Corchorus olitorius</name>
    <dbReference type="NCBI Taxonomy" id="93759"/>
    <lineage>
        <taxon>Eukaryota</taxon>
        <taxon>Viridiplantae</taxon>
        <taxon>Streptophyta</taxon>
        <taxon>Embryophyta</taxon>
        <taxon>Tracheophyta</taxon>
        <taxon>Spermatophyta</taxon>
        <taxon>Magnoliopsida</taxon>
        <taxon>eudicotyledons</taxon>
        <taxon>Gunneridae</taxon>
        <taxon>Pentapetalae</taxon>
        <taxon>rosids</taxon>
        <taxon>malvids</taxon>
        <taxon>Malvales</taxon>
        <taxon>Malvaceae</taxon>
        <taxon>Grewioideae</taxon>
        <taxon>Apeibeae</taxon>
        <taxon>Corchorus</taxon>
    </lineage>
</organism>
<protein>
    <submittedName>
        <fullName evidence="1">Uncharacterized protein</fullName>
    </submittedName>
</protein>
<keyword evidence="2" id="KW-1185">Reference proteome</keyword>
<accession>A0A1R3KFG6</accession>
<sequence length="344" mass="39488">MKSSMNFLAKARHPPPCEANCNSEFRDSGEFESQPPHILSDFSLSDPSNLISFLKHPFLFTKPKSQATNLYVPRIEGNKRSPGENQQRNGALGNVKSFPSLVFPIVQFAQRMPGYFEESREVSRKCEESAREKWWERGSVEGKNSGEWERREWGDCREWGVSLSFFCAFLLSWGGRPCFRIRREGVKTVENGPREWVVLERSRERVRLWRVENPVYGVVEGIRMAEDKWAGQFNLGKSILLPCSCLFLSCFDAYLRFWSFENCEATARAPAIAAVRLEDFSNAEAFESVKGSAIDPGFKEKDLSDLEVEILPVCQVLRKEAHSREEISPKLSHPTKEAMFLFFF</sequence>
<evidence type="ECO:0000313" key="2">
    <source>
        <dbReference type="Proteomes" id="UP000187203"/>
    </source>
</evidence>
<evidence type="ECO:0000313" key="1">
    <source>
        <dbReference type="EMBL" id="OMP05768.1"/>
    </source>
</evidence>
<comment type="caution">
    <text evidence="1">The sequence shown here is derived from an EMBL/GenBank/DDBJ whole genome shotgun (WGS) entry which is preliminary data.</text>
</comment>
<name>A0A1R3KFG6_9ROSI</name>
<reference evidence="2" key="1">
    <citation type="submission" date="2013-09" db="EMBL/GenBank/DDBJ databases">
        <title>Corchorus olitorius genome sequencing.</title>
        <authorList>
            <person name="Alam M."/>
            <person name="Haque M.S."/>
            <person name="Islam M.S."/>
            <person name="Emdad E.M."/>
            <person name="Islam M.M."/>
            <person name="Ahmed B."/>
            <person name="Halim A."/>
            <person name="Hossen Q.M.M."/>
            <person name="Hossain M.Z."/>
            <person name="Ahmed R."/>
            <person name="Khan M.M."/>
            <person name="Islam R."/>
            <person name="Rashid M.M."/>
            <person name="Khan S.A."/>
            <person name="Rahman M.S."/>
            <person name="Alam M."/>
            <person name="Yahiya A.S."/>
            <person name="Khan M.S."/>
            <person name="Azam M.S."/>
            <person name="Haque T."/>
            <person name="Lashkar M.Z.H."/>
            <person name="Akhand A.I."/>
            <person name="Morshed G."/>
            <person name="Roy S."/>
            <person name="Uddin K.S."/>
            <person name="Rabeya T."/>
            <person name="Hossain A.S."/>
            <person name="Chowdhury A."/>
            <person name="Snigdha A.R."/>
            <person name="Mortoza M.S."/>
            <person name="Matin S.A."/>
            <person name="Hoque S.M.E."/>
            <person name="Islam M.K."/>
            <person name="Roy D.K."/>
            <person name="Haider R."/>
            <person name="Moosa M.M."/>
            <person name="Elias S.M."/>
            <person name="Hasan A.M."/>
            <person name="Jahan S."/>
            <person name="Shafiuddin M."/>
            <person name="Mahmood N."/>
            <person name="Shommy N.S."/>
        </authorList>
    </citation>
    <scope>NUCLEOTIDE SEQUENCE [LARGE SCALE GENOMIC DNA]</scope>
    <source>
        <strain evidence="2">cv. O-4</strain>
    </source>
</reference>
<gene>
    <name evidence="1" type="ORF">COLO4_08569</name>
</gene>